<dbReference type="InterPro" id="IPR050463">
    <property type="entry name" value="Gfo/Idh/MocA_oxidrdct_glycsds"/>
</dbReference>
<dbReference type="OrthoDB" id="9812981at2"/>
<name>B9XF14_PEDPL</name>
<organism evidence="2 3">
    <name type="scientific">Pedosphaera parvula (strain Ellin514)</name>
    <dbReference type="NCBI Taxonomy" id="320771"/>
    <lineage>
        <taxon>Bacteria</taxon>
        <taxon>Pseudomonadati</taxon>
        <taxon>Verrucomicrobiota</taxon>
        <taxon>Pedosphaerae</taxon>
        <taxon>Pedosphaerales</taxon>
        <taxon>Pedosphaeraceae</taxon>
        <taxon>Pedosphaera</taxon>
    </lineage>
</organism>
<reference evidence="2 3" key="1">
    <citation type="journal article" date="2011" name="J. Bacteriol.">
        <title>Genome sequence of 'Pedosphaera parvula' Ellin514, an aerobic Verrucomicrobial isolate from pasture soil.</title>
        <authorList>
            <person name="Kant R."/>
            <person name="van Passel M.W."/>
            <person name="Sangwan P."/>
            <person name="Palva A."/>
            <person name="Lucas S."/>
            <person name="Copeland A."/>
            <person name="Lapidus A."/>
            <person name="Glavina Del Rio T."/>
            <person name="Dalin E."/>
            <person name="Tice H."/>
            <person name="Bruce D."/>
            <person name="Goodwin L."/>
            <person name="Pitluck S."/>
            <person name="Chertkov O."/>
            <person name="Larimer F.W."/>
            <person name="Land M.L."/>
            <person name="Hauser L."/>
            <person name="Brettin T.S."/>
            <person name="Detter J.C."/>
            <person name="Han S."/>
            <person name="de Vos W.M."/>
            <person name="Janssen P.H."/>
            <person name="Smidt H."/>
        </authorList>
    </citation>
    <scope>NUCLEOTIDE SEQUENCE [LARGE SCALE GENOMIC DNA]</scope>
    <source>
        <strain evidence="2 3">Ellin514</strain>
    </source>
</reference>
<dbReference type="Gene3D" id="3.40.50.720">
    <property type="entry name" value="NAD(P)-binding Rossmann-like Domain"/>
    <property type="match status" value="1"/>
</dbReference>
<keyword evidence="3" id="KW-1185">Reference proteome</keyword>
<protein>
    <submittedName>
        <fullName evidence="2">Oxidoreductase domain protein</fullName>
    </submittedName>
</protein>
<dbReference type="SUPFAM" id="SSF55347">
    <property type="entry name" value="Glyceraldehyde-3-phosphate dehydrogenase-like, C-terminal domain"/>
    <property type="match status" value="1"/>
</dbReference>
<dbReference type="InterPro" id="IPR036291">
    <property type="entry name" value="NAD(P)-bd_dom_sf"/>
</dbReference>
<evidence type="ECO:0000313" key="3">
    <source>
        <dbReference type="Proteomes" id="UP000003688"/>
    </source>
</evidence>
<feature type="domain" description="Gfo/Idh/MocA-like oxidoreductase N-terminal" evidence="1">
    <location>
        <begin position="60"/>
        <end position="180"/>
    </location>
</feature>
<dbReference type="Proteomes" id="UP000003688">
    <property type="component" value="Unassembled WGS sequence"/>
</dbReference>
<evidence type="ECO:0000259" key="1">
    <source>
        <dbReference type="Pfam" id="PF01408"/>
    </source>
</evidence>
<dbReference type="Pfam" id="PF01408">
    <property type="entry name" value="GFO_IDH_MocA"/>
    <property type="match status" value="1"/>
</dbReference>
<dbReference type="Gene3D" id="3.30.360.10">
    <property type="entry name" value="Dihydrodipicolinate Reductase, domain 2"/>
    <property type="match status" value="1"/>
</dbReference>
<comment type="caution">
    <text evidence="2">The sequence shown here is derived from an EMBL/GenBank/DDBJ whole genome shotgun (WGS) entry which is preliminary data.</text>
</comment>
<dbReference type="RefSeq" id="WP_007414404.1">
    <property type="nucleotide sequence ID" value="NZ_ABOX02000009.1"/>
</dbReference>
<accession>B9XF14</accession>
<dbReference type="InterPro" id="IPR000683">
    <property type="entry name" value="Gfo/Idh/MocA-like_OxRdtase_N"/>
</dbReference>
<proteinExistence type="predicted"/>
<gene>
    <name evidence="2" type="ORF">Cflav_PD4190</name>
</gene>
<evidence type="ECO:0000313" key="2">
    <source>
        <dbReference type="EMBL" id="EEF61512.1"/>
    </source>
</evidence>
<sequence length="459" mass="50901">MDNKETKPAAGMATRREFIKKASTAAAVVASTNLFKTPVYGQNQAPSPGRVIGANDRIVVGYIGVGNQGMAHVRTQKEFATANNIVQVAVCDLSKYRAADAHKYIGGDIQEFDDHRKLLERKDIDAVTIATVDHWHAQCAIDAMQAGKHVYVEKPMTRYLGEAFQIADTVKSTGKALQIGSQICSDARWHKAAELIQAGKIGQMVLAQDSYMRNNPKGEWNYPIQPWCTPEDVNWERWQGKVHNKKAFDADSYFRWRKYYPYCAGLLGDLIPHRLHPLMLATGSPEFPSRVVCLGNKAAHTDANTSGTPERDVPEQVQLLAEFPSGLNILITSSSLNQVGLTSIIRGHKATLYMGGGNRIELKPEPAFSEEIDPQVIEHLEPSGEKINEMEKNWFDCIRSGKKTFGNIDLALRAQTVISLAEMSQRLNIMCLFNDKTRKITTGDGKEVTPITYGTLPLS</sequence>
<dbReference type="STRING" id="320771.Cflav_PD4190"/>
<dbReference type="PANTHER" id="PTHR43818:SF5">
    <property type="entry name" value="OXIDOREDUCTASE FAMILY PROTEIN"/>
    <property type="match status" value="1"/>
</dbReference>
<dbReference type="GO" id="GO:0000166">
    <property type="term" value="F:nucleotide binding"/>
    <property type="evidence" value="ECO:0007669"/>
    <property type="project" value="InterPro"/>
</dbReference>
<dbReference type="PANTHER" id="PTHR43818">
    <property type="entry name" value="BCDNA.GH03377"/>
    <property type="match status" value="1"/>
</dbReference>
<dbReference type="AlphaFoldDB" id="B9XF14"/>
<dbReference type="EMBL" id="ABOX02000009">
    <property type="protein sequence ID" value="EEF61512.1"/>
    <property type="molecule type" value="Genomic_DNA"/>
</dbReference>
<dbReference type="SUPFAM" id="SSF51735">
    <property type="entry name" value="NAD(P)-binding Rossmann-fold domains"/>
    <property type="match status" value="1"/>
</dbReference>